<dbReference type="EMBL" id="SNYV01000011">
    <property type="protein sequence ID" value="TDQ80226.1"/>
    <property type="molecule type" value="Genomic_DNA"/>
</dbReference>
<proteinExistence type="predicted"/>
<evidence type="ECO:0000313" key="1">
    <source>
        <dbReference type="EMBL" id="TDQ80226.1"/>
    </source>
</evidence>
<name>A0A4R6WTU6_9SPHI</name>
<accession>A0A4R6WTU6</accession>
<dbReference type="AlphaFoldDB" id="A0A4R6WTU6"/>
<reference evidence="1 2" key="1">
    <citation type="submission" date="2019-03" db="EMBL/GenBank/DDBJ databases">
        <title>Genomic Encyclopedia of Archaeal and Bacterial Type Strains, Phase II (KMG-II): from individual species to whole genera.</title>
        <authorList>
            <person name="Goeker M."/>
        </authorList>
    </citation>
    <scope>NUCLEOTIDE SEQUENCE [LARGE SCALE GENOMIC DNA]</scope>
    <source>
        <strain evidence="1 2">DSM 28353</strain>
    </source>
</reference>
<protein>
    <submittedName>
        <fullName evidence="1">Uncharacterized protein</fullName>
    </submittedName>
</protein>
<organism evidence="1 2">
    <name type="scientific">Sphingobacterium yanglingense</name>
    <dbReference type="NCBI Taxonomy" id="1437280"/>
    <lineage>
        <taxon>Bacteria</taxon>
        <taxon>Pseudomonadati</taxon>
        <taxon>Bacteroidota</taxon>
        <taxon>Sphingobacteriia</taxon>
        <taxon>Sphingobacteriales</taxon>
        <taxon>Sphingobacteriaceae</taxon>
        <taxon>Sphingobacterium</taxon>
    </lineage>
</organism>
<dbReference type="Proteomes" id="UP000295292">
    <property type="component" value="Unassembled WGS sequence"/>
</dbReference>
<gene>
    <name evidence="1" type="ORF">CLV99_1683</name>
</gene>
<comment type="caution">
    <text evidence="1">The sequence shown here is derived from an EMBL/GenBank/DDBJ whole genome shotgun (WGS) entry which is preliminary data.</text>
</comment>
<keyword evidence="2" id="KW-1185">Reference proteome</keyword>
<evidence type="ECO:0000313" key="2">
    <source>
        <dbReference type="Proteomes" id="UP000295292"/>
    </source>
</evidence>
<sequence length="48" mass="5532">MFLLVEFVQGHSLKEDAIVLPELRYLNPVVAMTSFLILVDLFYLDFNG</sequence>